<evidence type="ECO:0000313" key="9">
    <source>
        <dbReference type="EMBL" id="PIS07416.1"/>
    </source>
</evidence>
<gene>
    <name evidence="9" type="ORF">COT78_03700</name>
</gene>
<evidence type="ECO:0000256" key="3">
    <source>
        <dbReference type="ARBA" id="ARBA00023125"/>
    </source>
</evidence>
<dbReference type="Gene3D" id="1.10.150.130">
    <property type="match status" value="2"/>
</dbReference>
<dbReference type="InterPro" id="IPR004107">
    <property type="entry name" value="Integrase_SAM-like_N"/>
</dbReference>
<dbReference type="GO" id="GO:0015074">
    <property type="term" value="P:DNA integration"/>
    <property type="evidence" value="ECO:0007669"/>
    <property type="project" value="UniProtKB-KW"/>
</dbReference>
<evidence type="ECO:0008006" key="11">
    <source>
        <dbReference type="Google" id="ProtNLM"/>
    </source>
</evidence>
<dbReference type="PROSITE" id="PS51900">
    <property type="entry name" value="CB"/>
    <property type="match status" value="1"/>
</dbReference>
<dbReference type="GO" id="GO:0003677">
    <property type="term" value="F:DNA binding"/>
    <property type="evidence" value="ECO:0007669"/>
    <property type="project" value="UniProtKB-UniRule"/>
</dbReference>
<name>A0A2H0W5Q9_9BACT</name>
<dbReference type="PANTHER" id="PTHR30349">
    <property type="entry name" value="PHAGE INTEGRASE-RELATED"/>
    <property type="match status" value="1"/>
</dbReference>
<comment type="similarity">
    <text evidence="1">Belongs to the 'phage' integrase family.</text>
</comment>
<evidence type="ECO:0000259" key="8">
    <source>
        <dbReference type="PROSITE" id="PS51900"/>
    </source>
</evidence>
<dbReference type="Gene3D" id="1.10.443.10">
    <property type="entry name" value="Intergrase catalytic core"/>
    <property type="match status" value="1"/>
</dbReference>
<dbReference type="SUPFAM" id="SSF56349">
    <property type="entry name" value="DNA breaking-rejoining enzymes"/>
    <property type="match status" value="1"/>
</dbReference>
<evidence type="ECO:0000256" key="6">
    <source>
        <dbReference type="SAM" id="MobiDB-lite"/>
    </source>
</evidence>
<dbReference type="NCBIfam" id="NF040815">
    <property type="entry name" value="recomb_XerA_Arch"/>
    <property type="match status" value="1"/>
</dbReference>
<dbReference type="Pfam" id="PF00589">
    <property type="entry name" value="Phage_integrase"/>
    <property type="match status" value="1"/>
</dbReference>
<dbReference type="InterPro" id="IPR010998">
    <property type="entry name" value="Integrase_recombinase_N"/>
</dbReference>
<protein>
    <recommendedName>
        <fullName evidence="11">Tyrosine recombinase XerC</fullName>
    </recommendedName>
</protein>
<dbReference type="InterPro" id="IPR011010">
    <property type="entry name" value="DNA_brk_join_enz"/>
</dbReference>
<feature type="domain" description="Tyr recombinase" evidence="7">
    <location>
        <begin position="158"/>
        <end position="343"/>
    </location>
</feature>
<evidence type="ECO:0000259" key="7">
    <source>
        <dbReference type="PROSITE" id="PS51898"/>
    </source>
</evidence>
<reference evidence="10" key="1">
    <citation type="submission" date="2017-09" db="EMBL/GenBank/DDBJ databases">
        <title>Depth-based differentiation of microbial function through sediment-hosted aquifers and enrichment of novel symbionts in the deep terrestrial subsurface.</title>
        <authorList>
            <person name="Probst A.J."/>
            <person name="Ladd B."/>
            <person name="Jarett J.K."/>
            <person name="Geller-Mcgrath D.E."/>
            <person name="Sieber C.M.K."/>
            <person name="Emerson J.B."/>
            <person name="Anantharaman K."/>
            <person name="Thomas B.C."/>
            <person name="Malmstrom R."/>
            <person name="Stieglmeier M."/>
            <person name="Klingl A."/>
            <person name="Woyke T."/>
            <person name="Ryan C.M."/>
            <person name="Banfield J.F."/>
        </authorList>
    </citation>
    <scope>NUCLEOTIDE SEQUENCE [LARGE SCALE GENOMIC DNA]</scope>
</reference>
<evidence type="ECO:0000256" key="2">
    <source>
        <dbReference type="ARBA" id="ARBA00022908"/>
    </source>
</evidence>
<dbReference type="EMBL" id="PEZW01000025">
    <property type="protein sequence ID" value="PIS07416.1"/>
    <property type="molecule type" value="Genomic_DNA"/>
</dbReference>
<evidence type="ECO:0000313" key="10">
    <source>
        <dbReference type="Proteomes" id="UP000231382"/>
    </source>
</evidence>
<dbReference type="PROSITE" id="PS51898">
    <property type="entry name" value="TYR_RECOMBINASE"/>
    <property type="match status" value="1"/>
</dbReference>
<organism evidence="9 10">
    <name type="scientific">Candidatus Berkelbacteria bacterium CG10_big_fil_rev_8_21_14_0_10_43_13</name>
    <dbReference type="NCBI Taxonomy" id="1974514"/>
    <lineage>
        <taxon>Bacteria</taxon>
        <taxon>Candidatus Berkelbacteria</taxon>
    </lineage>
</organism>
<evidence type="ECO:0000256" key="1">
    <source>
        <dbReference type="ARBA" id="ARBA00008857"/>
    </source>
</evidence>
<dbReference type="PANTHER" id="PTHR30349:SF41">
    <property type="entry name" value="INTEGRASE_RECOMBINASE PROTEIN MJ0367-RELATED"/>
    <property type="match status" value="1"/>
</dbReference>
<dbReference type="InterPro" id="IPR002104">
    <property type="entry name" value="Integrase_catalytic"/>
</dbReference>
<dbReference type="InterPro" id="IPR044068">
    <property type="entry name" value="CB"/>
</dbReference>
<feature type="region of interest" description="Disordered" evidence="6">
    <location>
        <begin position="345"/>
        <end position="365"/>
    </location>
</feature>
<dbReference type="InterPro" id="IPR050090">
    <property type="entry name" value="Tyrosine_recombinase_XerCD"/>
</dbReference>
<proteinExistence type="inferred from homology"/>
<dbReference type="InterPro" id="IPR013762">
    <property type="entry name" value="Integrase-like_cat_sf"/>
</dbReference>
<feature type="domain" description="Core-binding (CB)" evidence="8">
    <location>
        <begin position="1"/>
        <end position="138"/>
    </location>
</feature>
<sequence>MDLYKLKREFLEYCELEKGQSMLTINSYSRYLDRFLDFLTSTKIQDNTKIQKDKNVQDLSTPPPDGGFARDDNEEVGASNEAMKQCNNELLPSDITQEVVREYRLHINRLRDKKGEELKKATQNYHILALRSFLRYLAWRGIASLAPEKVPVAKVEDRKISFLEASEVKNILDLPTTGKDAEPRDRAILELLFSTGLRVSELAALNVDEINFARGEIVVLGKGKKVRLVFLSKESVQLLSQYLIERGIDPNAEMKPKDEPLFLSNRDTRLTVRSIERLVKLYAARAGITKKVSPHTLRHSFATDLLMAGADIRSVQSLLGHSSISTTQIYTHVTDQHLKDVHQKFHGRSLEKNDQDDDRDIKKES</sequence>
<evidence type="ECO:0000256" key="4">
    <source>
        <dbReference type="ARBA" id="ARBA00023172"/>
    </source>
</evidence>
<comment type="caution">
    <text evidence="9">The sequence shown here is derived from an EMBL/GenBank/DDBJ whole genome shotgun (WGS) entry which is preliminary data.</text>
</comment>
<evidence type="ECO:0000256" key="5">
    <source>
        <dbReference type="PROSITE-ProRule" id="PRU01248"/>
    </source>
</evidence>
<keyword evidence="4" id="KW-0233">DNA recombination</keyword>
<keyword evidence="3 5" id="KW-0238">DNA-binding</keyword>
<dbReference type="AlphaFoldDB" id="A0A2H0W5Q9"/>
<dbReference type="CDD" id="cd00798">
    <property type="entry name" value="INT_XerDC_C"/>
    <property type="match status" value="1"/>
</dbReference>
<dbReference type="Proteomes" id="UP000231382">
    <property type="component" value="Unassembled WGS sequence"/>
</dbReference>
<keyword evidence="2" id="KW-0229">DNA integration</keyword>
<feature type="region of interest" description="Disordered" evidence="6">
    <location>
        <begin position="53"/>
        <end position="75"/>
    </location>
</feature>
<dbReference type="Pfam" id="PF02899">
    <property type="entry name" value="Phage_int_SAM_1"/>
    <property type="match status" value="1"/>
</dbReference>
<dbReference type="GO" id="GO:0006310">
    <property type="term" value="P:DNA recombination"/>
    <property type="evidence" value="ECO:0007669"/>
    <property type="project" value="UniProtKB-KW"/>
</dbReference>
<accession>A0A2H0W5Q9</accession>